<dbReference type="RefSeq" id="WP_135499315.1">
    <property type="nucleotide sequence ID" value="NZ_SRLD01000048.1"/>
</dbReference>
<dbReference type="OrthoDB" id="878396at2"/>
<comment type="caution">
    <text evidence="2">The sequence shown here is derived from an EMBL/GenBank/DDBJ whole genome shotgun (WGS) entry which is preliminary data.</text>
</comment>
<dbReference type="Proteomes" id="UP000297739">
    <property type="component" value="Unassembled WGS sequence"/>
</dbReference>
<proteinExistence type="predicted"/>
<keyword evidence="1" id="KW-0732">Signal</keyword>
<sequence length="164" mass="17705">MIKALLLLLCLLGGLSAPVLAQQESLESQTRKQRLRNQFLTNDTAQAIINLYSRRQAGGAAWIVSSALTAARLATSGGRTVASGPGYTVREEAPGVGVVLLVSAPFAAYGISKVARYSNANLEKVMTAYGAGQPLPRSLRRKLKPRFFDEPIIQYTPVQYTPVK</sequence>
<evidence type="ECO:0000313" key="2">
    <source>
        <dbReference type="EMBL" id="TGE13856.1"/>
    </source>
</evidence>
<gene>
    <name evidence="2" type="ORF">E5J99_18545</name>
</gene>
<organism evidence="2 3">
    <name type="scientific">Hymenobacter elongatus</name>
    <dbReference type="NCBI Taxonomy" id="877208"/>
    <lineage>
        <taxon>Bacteria</taxon>
        <taxon>Pseudomonadati</taxon>
        <taxon>Bacteroidota</taxon>
        <taxon>Cytophagia</taxon>
        <taxon>Cytophagales</taxon>
        <taxon>Hymenobacteraceae</taxon>
        <taxon>Hymenobacter</taxon>
    </lineage>
</organism>
<evidence type="ECO:0000256" key="1">
    <source>
        <dbReference type="SAM" id="SignalP"/>
    </source>
</evidence>
<protein>
    <submittedName>
        <fullName evidence="2">Uncharacterized protein</fullName>
    </submittedName>
</protein>
<reference evidence="2 3" key="1">
    <citation type="submission" date="2019-04" db="EMBL/GenBank/DDBJ databases">
        <authorList>
            <person name="Feng G."/>
            <person name="Zhang J."/>
            <person name="Zhu H."/>
        </authorList>
    </citation>
    <scope>NUCLEOTIDE SEQUENCE [LARGE SCALE GENOMIC DNA]</scope>
    <source>
        <strain evidence="2 3">JCM 17223</strain>
    </source>
</reference>
<dbReference type="EMBL" id="SRLD01000048">
    <property type="protein sequence ID" value="TGE13856.1"/>
    <property type="molecule type" value="Genomic_DNA"/>
</dbReference>
<feature type="chain" id="PRO_5021253461" evidence="1">
    <location>
        <begin position="22"/>
        <end position="164"/>
    </location>
</feature>
<evidence type="ECO:0000313" key="3">
    <source>
        <dbReference type="Proteomes" id="UP000297739"/>
    </source>
</evidence>
<accession>A0A4Z0PFD8</accession>
<dbReference type="AlphaFoldDB" id="A0A4Z0PFD8"/>
<feature type="signal peptide" evidence="1">
    <location>
        <begin position="1"/>
        <end position="21"/>
    </location>
</feature>
<name>A0A4Z0PFD8_9BACT</name>
<keyword evidence="3" id="KW-1185">Reference proteome</keyword>